<organism evidence="2">
    <name type="scientific">Noctiluca scintillans</name>
    <name type="common">Sea sparkle</name>
    <name type="synonym">Red tide dinoflagellate</name>
    <dbReference type="NCBI Taxonomy" id="2966"/>
    <lineage>
        <taxon>Eukaryota</taxon>
        <taxon>Sar</taxon>
        <taxon>Alveolata</taxon>
        <taxon>Dinophyceae</taxon>
        <taxon>Noctilucales</taxon>
        <taxon>Noctilucaceae</taxon>
        <taxon>Noctiluca</taxon>
    </lineage>
</organism>
<dbReference type="AlphaFoldDB" id="A0A7S1AXY4"/>
<gene>
    <name evidence="2" type="ORF">NSCI0253_LOCUS43124</name>
</gene>
<accession>A0A7S1AXY4</accession>
<dbReference type="PROSITE" id="PS51257">
    <property type="entry name" value="PROKAR_LIPOPROTEIN"/>
    <property type="match status" value="1"/>
</dbReference>
<feature type="transmembrane region" description="Helical" evidence="1">
    <location>
        <begin position="78"/>
        <end position="98"/>
    </location>
</feature>
<protein>
    <submittedName>
        <fullName evidence="2">Uncharacterized protein</fullName>
    </submittedName>
</protein>
<feature type="transmembrane region" description="Helical" evidence="1">
    <location>
        <begin position="18"/>
        <end position="37"/>
    </location>
</feature>
<keyword evidence="1" id="KW-0812">Transmembrane</keyword>
<reference evidence="2" key="1">
    <citation type="submission" date="2021-01" db="EMBL/GenBank/DDBJ databases">
        <authorList>
            <person name="Corre E."/>
            <person name="Pelletier E."/>
            <person name="Niang G."/>
            <person name="Scheremetjew M."/>
            <person name="Finn R."/>
            <person name="Kale V."/>
            <person name="Holt S."/>
            <person name="Cochrane G."/>
            <person name="Meng A."/>
            <person name="Brown T."/>
            <person name="Cohen L."/>
        </authorList>
    </citation>
    <scope>NUCLEOTIDE SEQUENCE</scope>
</reference>
<evidence type="ECO:0000256" key="1">
    <source>
        <dbReference type="SAM" id="Phobius"/>
    </source>
</evidence>
<name>A0A7S1AXY4_NOCSC</name>
<proteinExistence type="predicted"/>
<keyword evidence="1" id="KW-1133">Transmembrane helix</keyword>
<sequence>MKPFFDIPAASMTVELEAMIKFCGGFMVILGCMLFTVRWNTINGKMSGLALILAAANSAHTAFKLLDKEVFVPRPFYIYSAVMALTGLKLMFFANPIIKAETGKKAK</sequence>
<dbReference type="EMBL" id="HBFQ01060912">
    <property type="protein sequence ID" value="CAD8868768.1"/>
    <property type="molecule type" value="Transcribed_RNA"/>
</dbReference>
<evidence type="ECO:0000313" key="2">
    <source>
        <dbReference type="EMBL" id="CAD8868768.1"/>
    </source>
</evidence>
<keyword evidence="1" id="KW-0472">Membrane</keyword>